<feature type="non-terminal residue" evidence="1">
    <location>
        <position position="68"/>
    </location>
</feature>
<dbReference type="EMBL" id="GL441071">
    <property type="protein sequence ID" value="EFN65148.1"/>
    <property type="molecule type" value="Genomic_DNA"/>
</dbReference>
<organism evidence="2">
    <name type="scientific">Camponotus floridanus</name>
    <name type="common">Florida carpenter ant</name>
    <dbReference type="NCBI Taxonomy" id="104421"/>
    <lineage>
        <taxon>Eukaryota</taxon>
        <taxon>Metazoa</taxon>
        <taxon>Ecdysozoa</taxon>
        <taxon>Arthropoda</taxon>
        <taxon>Hexapoda</taxon>
        <taxon>Insecta</taxon>
        <taxon>Pterygota</taxon>
        <taxon>Neoptera</taxon>
        <taxon>Endopterygota</taxon>
        <taxon>Hymenoptera</taxon>
        <taxon>Apocrita</taxon>
        <taxon>Aculeata</taxon>
        <taxon>Formicoidea</taxon>
        <taxon>Formicidae</taxon>
        <taxon>Formicinae</taxon>
        <taxon>Camponotus</taxon>
    </lineage>
</organism>
<dbReference type="InParanoid" id="E2AN41"/>
<accession>E2AN41</accession>
<keyword evidence="2" id="KW-1185">Reference proteome</keyword>
<dbReference type="AlphaFoldDB" id="E2AN41"/>
<evidence type="ECO:0000313" key="1">
    <source>
        <dbReference type="EMBL" id="EFN65148.1"/>
    </source>
</evidence>
<gene>
    <name evidence="1" type="ORF">EAG_00140</name>
</gene>
<evidence type="ECO:0000313" key="2">
    <source>
        <dbReference type="Proteomes" id="UP000000311"/>
    </source>
</evidence>
<sequence>AYKASLVAKPQNAILTPHVLFNWAKKHFKNIRVFYFKKTDHERIRRKLNKRFEIAQPVPQILKNHGFI</sequence>
<feature type="non-terminal residue" evidence="1">
    <location>
        <position position="1"/>
    </location>
</feature>
<dbReference type="Proteomes" id="UP000000311">
    <property type="component" value="Unassembled WGS sequence"/>
</dbReference>
<reference evidence="1 2" key="1">
    <citation type="journal article" date="2010" name="Science">
        <title>Genomic comparison of the ants Camponotus floridanus and Harpegnathos saltator.</title>
        <authorList>
            <person name="Bonasio R."/>
            <person name="Zhang G."/>
            <person name="Ye C."/>
            <person name="Mutti N.S."/>
            <person name="Fang X."/>
            <person name="Qin N."/>
            <person name="Donahue G."/>
            <person name="Yang P."/>
            <person name="Li Q."/>
            <person name="Li C."/>
            <person name="Zhang P."/>
            <person name="Huang Z."/>
            <person name="Berger S.L."/>
            <person name="Reinberg D."/>
            <person name="Wang J."/>
            <person name="Liebig J."/>
        </authorList>
    </citation>
    <scope>NUCLEOTIDE SEQUENCE [LARGE SCALE GENOMIC DNA]</scope>
    <source>
        <strain evidence="2">C129</strain>
    </source>
</reference>
<protein>
    <submittedName>
        <fullName evidence="1">Uncharacterized protein</fullName>
    </submittedName>
</protein>
<proteinExistence type="predicted"/>
<name>E2AN41_CAMFO</name>